<reference evidence="10 11" key="1">
    <citation type="submission" date="2016-10" db="EMBL/GenBank/DDBJ databases">
        <authorList>
            <person name="de Groot N.N."/>
        </authorList>
    </citation>
    <scope>NUCLEOTIDE SEQUENCE [LARGE SCALE GENOMIC DNA]</scope>
    <source>
        <strain evidence="10 11">CGMCC 1.7031</strain>
    </source>
</reference>
<dbReference type="InterPro" id="IPR032692">
    <property type="entry name" value="YccS_N"/>
</dbReference>
<feature type="domain" description="Integral membrane bound transporter" evidence="9">
    <location>
        <begin position="404"/>
        <end position="526"/>
    </location>
</feature>
<dbReference type="STRING" id="490189.SAMN02927903_00185"/>
<protein>
    <submittedName>
        <fullName evidence="10">TIGR01666 family membrane protein</fullName>
    </submittedName>
</protein>
<name>A0A1G5AXH1_9FLAO</name>
<dbReference type="PANTHER" id="PTHR30509">
    <property type="entry name" value="P-HYDROXYBENZOIC ACID EFFLUX PUMP SUBUNIT-RELATED"/>
    <property type="match status" value="1"/>
</dbReference>
<organism evidence="10 11">
    <name type="scientific">Flavobacterium caeni</name>
    <dbReference type="NCBI Taxonomy" id="490189"/>
    <lineage>
        <taxon>Bacteria</taxon>
        <taxon>Pseudomonadati</taxon>
        <taxon>Bacteroidota</taxon>
        <taxon>Flavobacteriia</taxon>
        <taxon>Flavobacteriales</taxon>
        <taxon>Flavobacteriaceae</taxon>
        <taxon>Flavobacterium</taxon>
    </lineage>
</organism>
<proteinExistence type="inferred from homology"/>
<evidence type="ECO:0000256" key="7">
    <source>
        <dbReference type="SAM" id="Phobius"/>
    </source>
</evidence>
<keyword evidence="11" id="KW-1185">Reference proteome</keyword>
<dbReference type="OrthoDB" id="8670769at2"/>
<dbReference type="EMBL" id="FMVF01000002">
    <property type="protein sequence ID" value="SCX82544.1"/>
    <property type="molecule type" value="Genomic_DNA"/>
</dbReference>
<dbReference type="PANTHER" id="PTHR30509:SF8">
    <property type="entry name" value="INNER MEMBRANE PROTEIN YCCS"/>
    <property type="match status" value="1"/>
</dbReference>
<feature type="transmembrane region" description="Helical" evidence="7">
    <location>
        <begin position="446"/>
        <end position="478"/>
    </location>
</feature>
<dbReference type="InterPro" id="IPR049453">
    <property type="entry name" value="Memb_transporter_dom"/>
</dbReference>
<dbReference type="RefSeq" id="WP_091140223.1">
    <property type="nucleotide sequence ID" value="NZ_FMVF01000002.1"/>
</dbReference>
<feature type="transmembrane region" description="Helical" evidence="7">
    <location>
        <begin position="484"/>
        <end position="502"/>
    </location>
</feature>
<dbReference type="GO" id="GO:0005886">
    <property type="term" value="C:plasma membrane"/>
    <property type="evidence" value="ECO:0007669"/>
    <property type="project" value="UniProtKB-SubCell"/>
</dbReference>
<dbReference type="Proteomes" id="UP000199354">
    <property type="component" value="Unassembled WGS sequence"/>
</dbReference>
<evidence type="ECO:0000259" key="8">
    <source>
        <dbReference type="Pfam" id="PF12805"/>
    </source>
</evidence>
<feature type="transmembrane region" description="Helical" evidence="7">
    <location>
        <begin position="63"/>
        <end position="83"/>
    </location>
</feature>
<accession>A0A1G5AXH1</accession>
<dbReference type="Pfam" id="PF12805">
    <property type="entry name" value="FUSC-like"/>
    <property type="match status" value="1"/>
</dbReference>
<comment type="similarity">
    <text evidence="6">Belongs to the YccS/YhfK family.</text>
</comment>
<dbReference type="AlphaFoldDB" id="A0A1G5AXH1"/>
<feature type="transmembrane region" description="Helical" evidence="7">
    <location>
        <begin position="89"/>
        <end position="106"/>
    </location>
</feature>
<evidence type="ECO:0000256" key="3">
    <source>
        <dbReference type="ARBA" id="ARBA00022692"/>
    </source>
</evidence>
<evidence type="ECO:0000313" key="11">
    <source>
        <dbReference type="Proteomes" id="UP000199354"/>
    </source>
</evidence>
<evidence type="ECO:0000256" key="1">
    <source>
        <dbReference type="ARBA" id="ARBA00004651"/>
    </source>
</evidence>
<evidence type="ECO:0000256" key="5">
    <source>
        <dbReference type="ARBA" id="ARBA00023136"/>
    </source>
</evidence>
<evidence type="ECO:0000256" key="4">
    <source>
        <dbReference type="ARBA" id="ARBA00022989"/>
    </source>
</evidence>
<keyword evidence="3 7" id="KW-0812">Transmembrane</keyword>
<evidence type="ECO:0000259" key="9">
    <source>
        <dbReference type="Pfam" id="PF13515"/>
    </source>
</evidence>
<feature type="transmembrane region" description="Helical" evidence="7">
    <location>
        <begin position="514"/>
        <end position="532"/>
    </location>
</feature>
<evidence type="ECO:0000313" key="10">
    <source>
        <dbReference type="EMBL" id="SCX82544.1"/>
    </source>
</evidence>
<feature type="transmembrane region" description="Helical" evidence="7">
    <location>
        <begin position="135"/>
        <end position="159"/>
    </location>
</feature>
<dbReference type="Pfam" id="PF13515">
    <property type="entry name" value="FUSC_2"/>
    <property type="match status" value="1"/>
</dbReference>
<feature type="domain" description="Integral membrane protein YccS N-terminal" evidence="8">
    <location>
        <begin position="69"/>
        <end position="327"/>
    </location>
</feature>
<evidence type="ECO:0000256" key="2">
    <source>
        <dbReference type="ARBA" id="ARBA00022475"/>
    </source>
</evidence>
<evidence type="ECO:0000256" key="6">
    <source>
        <dbReference type="ARBA" id="ARBA00043993"/>
    </source>
</evidence>
<feature type="transmembrane region" description="Helical" evidence="7">
    <location>
        <begin position="113"/>
        <end position="129"/>
    </location>
</feature>
<gene>
    <name evidence="10" type="ORF">SAMN02927903_00185</name>
</gene>
<comment type="subcellular location">
    <subcellularLocation>
        <location evidence="1">Cell membrane</location>
        <topology evidence="1">Multi-pass membrane protein</topology>
    </subcellularLocation>
</comment>
<keyword evidence="2" id="KW-1003">Cell membrane</keyword>
<keyword evidence="5 7" id="KW-0472">Membrane</keyword>
<sequence length="732" mass="83039">MIDRLRNFADSTPFTNALKVTVASVVPVLTLSYFDRFDVGFTIALGAFLTYPSDIPSNLRHKIKGVLVAALIVAGSNLLVNVLHPYPWALYPVVTAAIFFLSMIGIYGHRANMVSFSGLLALALAFGHLQQGWDILIHAGLMFVGGLFYLLVSLCFQFLSPHRYTELQLAECIKLTAKYLKLRGDLWHVEANRAKIIEKQLHLQVELNAIHENIREILIRNRPDSGSSNQHRKMLLVFISLVDVMELALSTSFDHSKLHQKFSAHPKVLTTYQQIAYNLGATLKQLQKSIANHQKYVSKHQLFKDLELLERVIAEYNDNTHDAEGVWMLTNMLYYVEKQVEKISVIERAFLQAVSSQDFKGRDRELEKFLAPQYYPWRTFRENLTFSSMHFRHALRLTITILIGFAIGALLPLQNVYWILLTVIVIMRPGYGLTKERSWQRIFGTVLGGLIAFALLSFIHNPVAIGVFTVIALILGFTYTATNYKIGATFVTIYVVFVYGLLTPDIEHVIQFRIVDTLAGAGLAFVANYFFWPSWEFLNVRVHLKKSIEANRDYLIQISKFYNEKGQVTTDYRLARKNAFVEIGNLMASFQRMSQEPRSKQRALPQLYKLVVLNHTLLSSSASLGTYIQSHKTTSASEAFNVVVAGVIRNLNRATALLDGQTETESPANEEVALRFTELKNLREKELKQAHLYGAQALELKMQEAQLVIEQLIWLTNLSENIVGTSARISKI</sequence>
<keyword evidence="4 7" id="KW-1133">Transmembrane helix</keyword>